<feature type="compositionally biased region" description="Basic residues" evidence="1">
    <location>
        <begin position="41"/>
        <end position="53"/>
    </location>
</feature>
<reference evidence="2" key="1">
    <citation type="submission" date="2020-02" db="EMBL/GenBank/DDBJ databases">
        <authorList>
            <person name="Meier V. D."/>
        </authorList>
    </citation>
    <scope>NUCLEOTIDE SEQUENCE</scope>
    <source>
        <strain evidence="2">AVDCRST_MAG59</strain>
    </source>
</reference>
<evidence type="ECO:0000313" key="2">
    <source>
        <dbReference type="EMBL" id="CAA9542750.1"/>
    </source>
</evidence>
<feature type="compositionally biased region" description="Basic and acidic residues" evidence="1">
    <location>
        <begin position="1"/>
        <end position="18"/>
    </location>
</feature>
<protein>
    <submittedName>
        <fullName evidence="2">Uncharacterized protein</fullName>
    </submittedName>
</protein>
<accession>A0A6J4UAU7</accession>
<name>A0A6J4UAU7_9BACT</name>
<feature type="non-terminal residue" evidence="2">
    <location>
        <position position="85"/>
    </location>
</feature>
<feature type="region of interest" description="Disordered" evidence="1">
    <location>
        <begin position="1"/>
        <end position="85"/>
    </location>
</feature>
<organism evidence="2">
    <name type="scientific">uncultured Thermomicrobiales bacterium</name>
    <dbReference type="NCBI Taxonomy" id="1645740"/>
    <lineage>
        <taxon>Bacteria</taxon>
        <taxon>Pseudomonadati</taxon>
        <taxon>Thermomicrobiota</taxon>
        <taxon>Thermomicrobia</taxon>
        <taxon>Thermomicrobiales</taxon>
        <taxon>environmental samples</taxon>
    </lineage>
</organism>
<proteinExistence type="predicted"/>
<feature type="non-terminal residue" evidence="2">
    <location>
        <position position="1"/>
    </location>
</feature>
<evidence type="ECO:0000256" key="1">
    <source>
        <dbReference type="SAM" id="MobiDB-lite"/>
    </source>
</evidence>
<gene>
    <name evidence="2" type="ORF">AVDCRST_MAG59-983</name>
</gene>
<sequence>GALLVETRDDRPGQRDEPSPIVRGEACDGLPLEVVPGSPARSRRCGRGRRTRRPPAVAASRPRWDGPGRPRGRGRAGIGRPAPTV</sequence>
<dbReference type="AlphaFoldDB" id="A0A6J4UAU7"/>
<dbReference type="EMBL" id="CADCWF010000056">
    <property type="protein sequence ID" value="CAA9542750.1"/>
    <property type="molecule type" value="Genomic_DNA"/>
</dbReference>